<proteinExistence type="predicted"/>
<gene>
    <name evidence="1" type="ORF">SO3561_05453</name>
</gene>
<dbReference type="Proteomes" id="UP000217446">
    <property type="component" value="Unassembled WGS sequence"/>
</dbReference>
<organism evidence="1 2">
    <name type="scientific">Streptomyces olivochromogenes</name>
    <dbReference type="NCBI Taxonomy" id="1963"/>
    <lineage>
        <taxon>Bacteria</taxon>
        <taxon>Bacillati</taxon>
        <taxon>Actinomycetota</taxon>
        <taxon>Actinomycetes</taxon>
        <taxon>Kitasatosporales</taxon>
        <taxon>Streptomycetaceae</taxon>
        <taxon>Streptomyces</taxon>
    </lineage>
</organism>
<comment type="caution">
    <text evidence="1">The sequence shown here is derived from an EMBL/GenBank/DDBJ whole genome shotgun (WGS) entry which is preliminary data.</text>
</comment>
<protein>
    <submittedName>
        <fullName evidence="1">Uncharacterized protein</fullName>
    </submittedName>
</protein>
<accession>A0A250VIP6</accession>
<dbReference type="AlphaFoldDB" id="A0A250VIP6"/>
<reference evidence="2" key="1">
    <citation type="submission" date="2017-05" db="EMBL/GenBank/DDBJ databases">
        <title>Streptomyces olivochromogenes NBRC 3561 whole genome shotgun sequence.</title>
        <authorList>
            <person name="Dohra H."/>
            <person name="Kodani S."/>
        </authorList>
    </citation>
    <scope>NUCLEOTIDE SEQUENCE [LARGE SCALE GENOMIC DNA]</scope>
    <source>
        <strain evidence="2">NBRC 3561</strain>
    </source>
</reference>
<dbReference type="PANTHER" id="PTHR34613">
    <property type="entry name" value="SLL0800 PROTEIN"/>
    <property type="match status" value="1"/>
</dbReference>
<keyword evidence="2" id="KW-1185">Reference proteome</keyword>
<sequence>MESIRVTTFRHMVSSAHEAMHQIFREDPGLFARALPKAGIALPEPTTIQLLDTDLTEIKSMARRVDTLMPVDTADSGSYLLAVEAQGRPDPDKLNSWTYYLAYLYAEYKLPPLLLVVCQDKPTASWAAQPIRIGLPAHTSIALFPLVLGPENLPTIIDPDEAAEDLALAVFSALAHANDPALPAILEALATALATIGGETARDWAEYTEVGLGDTQSRAFWRHLMTLRPSRFPGSGTIIEETRIKGRAEDILRILDLRAIDIPEAARERVNACTDLELLGTWFDRALTATNAEELFAAEA</sequence>
<evidence type="ECO:0000313" key="2">
    <source>
        <dbReference type="Proteomes" id="UP000217446"/>
    </source>
</evidence>
<name>A0A250VIP6_STROL</name>
<evidence type="ECO:0000313" key="1">
    <source>
        <dbReference type="EMBL" id="GAX53922.1"/>
    </source>
</evidence>
<dbReference type="EMBL" id="BDQI01000012">
    <property type="protein sequence ID" value="GAX53922.1"/>
    <property type="molecule type" value="Genomic_DNA"/>
</dbReference>
<dbReference type="PANTHER" id="PTHR34613:SF1">
    <property type="entry name" value="SLL6017 PROTEIN"/>
    <property type="match status" value="1"/>
</dbReference>
<dbReference type="STRING" id="1963.AQJ27_32175"/>